<evidence type="ECO:0000256" key="4">
    <source>
        <dbReference type="RuleBase" id="RU003744"/>
    </source>
</evidence>
<dbReference type="RefSeq" id="WP_420241220.1">
    <property type="nucleotide sequence ID" value="NZ_BOPV01000001.1"/>
</dbReference>
<dbReference type="SUPFAM" id="SSF53850">
    <property type="entry name" value="Periplasmic binding protein-like II"/>
    <property type="match status" value="1"/>
</dbReference>
<evidence type="ECO:0000256" key="2">
    <source>
        <dbReference type="ARBA" id="ARBA00022448"/>
    </source>
</evidence>
<keyword evidence="2" id="KW-0813">Transport</keyword>
<organism evidence="7 8">
    <name type="scientific">Roseiterribacter gracilis</name>
    <dbReference type="NCBI Taxonomy" id="2812848"/>
    <lineage>
        <taxon>Bacteria</taxon>
        <taxon>Pseudomonadati</taxon>
        <taxon>Pseudomonadota</taxon>
        <taxon>Alphaproteobacteria</taxon>
        <taxon>Rhodospirillales</taxon>
        <taxon>Roseiterribacteraceae</taxon>
        <taxon>Roseiterribacter</taxon>
    </lineage>
</organism>
<dbReference type="Pfam" id="PF00497">
    <property type="entry name" value="SBP_bac_3"/>
    <property type="match status" value="1"/>
</dbReference>
<comment type="caution">
    <text evidence="7">The sequence shown here is derived from an EMBL/GenBank/DDBJ whole genome shotgun (WGS) entry which is preliminary data.</text>
</comment>
<dbReference type="InterPro" id="IPR018313">
    <property type="entry name" value="SBP_3_CS"/>
</dbReference>
<feature type="chain" id="PRO_5035899329" evidence="5">
    <location>
        <begin position="22"/>
        <end position="337"/>
    </location>
</feature>
<keyword evidence="3 5" id="KW-0732">Signal</keyword>
<accession>A0A8S8X9K1</accession>
<dbReference type="CDD" id="cd13692">
    <property type="entry name" value="PBP2_BztA"/>
    <property type="match status" value="1"/>
</dbReference>
<evidence type="ECO:0000256" key="3">
    <source>
        <dbReference type="ARBA" id="ARBA00022729"/>
    </source>
</evidence>
<dbReference type="InterPro" id="IPR001638">
    <property type="entry name" value="Solute-binding_3/MltF_N"/>
</dbReference>
<dbReference type="GO" id="GO:0006865">
    <property type="term" value="P:amino acid transport"/>
    <property type="evidence" value="ECO:0007669"/>
    <property type="project" value="TreeGrafter"/>
</dbReference>
<evidence type="ECO:0000256" key="1">
    <source>
        <dbReference type="ARBA" id="ARBA00010333"/>
    </source>
</evidence>
<dbReference type="AlphaFoldDB" id="A0A8S8X9K1"/>
<comment type="similarity">
    <text evidence="1 4">Belongs to the bacterial solute-binding protein 3 family.</text>
</comment>
<dbReference type="EMBL" id="BOPV01000001">
    <property type="protein sequence ID" value="GIL38249.1"/>
    <property type="molecule type" value="Genomic_DNA"/>
</dbReference>
<evidence type="ECO:0000313" key="7">
    <source>
        <dbReference type="EMBL" id="GIL38249.1"/>
    </source>
</evidence>
<protein>
    <submittedName>
        <fullName evidence="7">Amino acid ABC transporter substrate-binding protein</fullName>
    </submittedName>
</protein>
<dbReference type="Gene3D" id="3.40.190.10">
    <property type="entry name" value="Periplasmic binding protein-like II"/>
    <property type="match status" value="2"/>
</dbReference>
<dbReference type="PANTHER" id="PTHR30085">
    <property type="entry name" value="AMINO ACID ABC TRANSPORTER PERMEASE"/>
    <property type="match status" value="1"/>
</dbReference>
<dbReference type="InterPro" id="IPR051455">
    <property type="entry name" value="Bact_solute-bind_prot3"/>
</dbReference>
<dbReference type="PROSITE" id="PS01039">
    <property type="entry name" value="SBP_BACTERIAL_3"/>
    <property type="match status" value="1"/>
</dbReference>
<dbReference type="PANTHER" id="PTHR30085:SF7">
    <property type="entry name" value="AMINO-ACID ABC TRANSPORTER-BINDING PROTEIN YHDW-RELATED"/>
    <property type="match status" value="1"/>
</dbReference>
<feature type="signal peptide" evidence="5">
    <location>
        <begin position="1"/>
        <end position="21"/>
    </location>
</feature>
<evidence type="ECO:0000256" key="5">
    <source>
        <dbReference type="SAM" id="SignalP"/>
    </source>
</evidence>
<keyword evidence="8" id="KW-1185">Reference proteome</keyword>
<dbReference type="SMART" id="SM00062">
    <property type="entry name" value="PBPb"/>
    <property type="match status" value="1"/>
</dbReference>
<dbReference type="Proteomes" id="UP000681075">
    <property type="component" value="Unassembled WGS sequence"/>
</dbReference>
<name>A0A8S8X9K1_9PROT</name>
<feature type="domain" description="Solute-binding protein family 3/N-terminal" evidence="6">
    <location>
        <begin position="32"/>
        <end position="260"/>
    </location>
</feature>
<reference evidence="7" key="1">
    <citation type="submission" date="2021-02" db="EMBL/GenBank/DDBJ databases">
        <title>Genome sequence of Rhodospirillales sp. strain TMPK1 isolated from soil.</title>
        <authorList>
            <person name="Nakai R."/>
            <person name="Kusada H."/>
            <person name="Tamaki H."/>
        </authorList>
    </citation>
    <scope>NUCLEOTIDE SEQUENCE</scope>
    <source>
        <strain evidence="7">TMPK1</strain>
    </source>
</reference>
<gene>
    <name evidence="7" type="ORF">TMPK1_04860</name>
</gene>
<proteinExistence type="inferred from homology"/>
<evidence type="ECO:0000259" key="6">
    <source>
        <dbReference type="SMART" id="SM00062"/>
    </source>
</evidence>
<sequence>MRLLALALLGFAAISGADASAATIDTVRARGQLLCGVSSGLPGFSAPDERGAWKGLDVDVCRAVAAAVFGDATKVRFVPLSTQQRITALQTGEVDVLSRNLTWTMGRDAGNSINFGPTVYYDGQGFLVKKSANVTSIKSLNGATVCTGSGTTNDQNIADYARANGISLRTLTTEKEEDGAHAFFGGRCDALSADASQLASFRASMVKNPDDYVILPELISKEPLTPAVRHGDDQWFDILKWTVFALIQAEESGVTSANIDSFAKTTSPELQRLLGYTGSMGKPLGLEDGWARNAIKQVGNYGEIYERNVGKGSALKLDRGLNAQWNKGGLLYAPPIR</sequence>
<evidence type="ECO:0000313" key="8">
    <source>
        <dbReference type="Proteomes" id="UP000681075"/>
    </source>
</evidence>